<comment type="caution">
    <text evidence="1">The sequence shown here is derived from an EMBL/GenBank/DDBJ whole genome shotgun (WGS) entry which is preliminary data.</text>
</comment>
<accession>A0AAJ4W9C8</accession>
<dbReference type="RefSeq" id="WP_074821198.1">
    <property type="nucleotide sequence ID" value="NZ_FOLW01000002.1"/>
</dbReference>
<organism evidence="1 2">
    <name type="scientific">Pragia fontium DSM 5563 = ATCC 49100</name>
    <dbReference type="NCBI Taxonomy" id="1122977"/>
    <lineage>
        <taxon>Bacteria</taxon>
        <taxon>Pseudomonadati</taxon>
        <taxon>Pseudomonadota</taxon>
        <taxon>Gammaproteobacteria</taxon>
        <taxon>Enterobacterales</taxon>
        <taxon>Budviciaceae</taxon>
        <taxon>Pragia</taxon>
    </lineage>
</organism>
<reference evidence="1 2" key="1">
    <citation type="submission" date="2016-10" db="EMBL/GenBank/DDBJ databases">
        <authorList>
            <person name="Varghese N."/>
            <person name="Submissions S."/>
        </authorList>
    </citation>
    <scope>NUCLEOTIDE SEQUENCE [LARGE SCALE GENOMIC DNA]</scope>
    <source>
        <strain evidence="1 2">DSM 5563</strain>
    </source>
</reference>
<dbReference type="EMBL" id="FOLW01000002">
    <property type="protein sequence ID" value="SFC45447.1"/>
    <property type="molecule type" value="Genomic_DNA"/>
</dbReference>
<sequence length="70" mass="7966">MEISDFIFGAQQVKPDALVTLQIDPVKSSLLVQWCWGSDKDFSRSILLKELNYDEAVNVFFAHCKAAMTR</sequence>
<dbReference type="Proteomes" id="UP000226420">
    <property type="component" value="Unassembled WGS sequence"/>
</dbReference>
<evidence type="ECO:0000313" key="2">
    <source>
        <dbReference type="Proteomes" id="UP000226420"/>
    </source>
</evidence>
<evidence type="ECO:0000313" key="1">
    <source>
        <dbReference type="EMBL" id="SFC45447.1"/>
    </source>
</evidence>
<dbReference type="AlphaFoldDB" id="A0AAJ4W9C8"/>
<gene>
    <name evidence="1" type="ORF">SAMN02745723_102397</name>
</gene>
<protein>
    <submittedName>
        <fullName evidence="1">Uncharacterized protein</fullName>
    </submittedName>
</protein>
<proteinExistence type="predicted"/>
<name>A0AAJ4W9C8_9GAMM</name>